<dbReference type="FunFam" id="3.90.76.10:FF:000001">
    <property type="entry name" value="Oligopeptide ABC transporter substrate-binding protein"/>
    <property type="match status" value="1"/>
</dbReference>
<dbReference type="AlphaFoldDB" id="A0A081NDV0"/>
<evidence type="ECO:0000256" key="4">
    <source>
        <dbReference type="ARBA" id="ARBA00022729"/>
    </source>
</evidence>
<dbReference type="PANTHER" id="PTHR30290:SF10">
    <property type="entry name" value="PERIPLASMIC OLIGOPEPTIDE-BINDING PROTEIN-RELATED"/>
    <property type="match status" value="1"/>
</dbReference>
<dbReference type="Gene3D" id="3.10.105.10">
    <property type="entry name" value="Dipeptide-binding Protein, Domain 3"/>
    <property type="match status" value="1"/>
</dbReference>
<dbReference type="Gene3D" id="3.40.190.10">
    <property type="entry name" value="Periplasmic binding protein-like II"/>
    <property type="match status" value="1"/>
</dbReference>
<evidence type="ECO:0000256" key="5">
    <source>
        <dbReference type="SAM" id="SignalP"/>
    </source>
</evidence>
<feature type="signal peptide" evidence="5">
    <location>
        <begin position="1"/>
        <end position="23"/>
    </location>
</feature>
<dbReference type="eggNOG" id="COG4166">
    <property type="taxonomic scope" value="Bacteria"/>
</dbReference>
<feature type="domain" description="Solute-binding protein family 5" evidence="6">
    <location>
        <begin position="80"/>
        <end position="458"/>
    </location>
</feature>
<dbReference type="GO" id="GO:1904680">
    <property type="term" value="F:peptide transmembrane transporter activity"/>
    <property type="evidence" value="ECO:0007669"/>
    <property type="project" value="TreeGrafter"/>
</dbReference>
<dbReference type="InterPro" id="IPR030678">
    <property type="entry name" value="Peptide/Ni-bd"/>
</dbReference>
<feature type="chain" id="PRO_5001760733" evidence="5">
    <location>
        <begin position="24"/>
        <end position="539"/>
    </location>
</feature>
<dbReference type="InterPro" id="IPR000914">
    <property type="entry name" value="SBP_5_dom"/>
</dbReference>
<evidence type="ECO:0000259" key="6">
    <source>
        <dbReference type="Pfam" id="PF00496"/>
    </source>
</evidence>
<evidence type="ECO:0000256" key="2">
    <source>
        <dbReference type="ARBA" id="ARBA00005695"/>
    </source>
</evidence>
<dbReference type="FunFam" id="3.10.105.10:FF:000001">
    <property type="entry name" value="Oligopeptide ABC transporter, oligopeptide-binding protein"/>
    <property type="match status" value="1"/>
</dbReference>
<comment type="similarity">
    <text evidence="2">Belongs to the bacterial solute-binding protein 5 family.</text>
</comment>
<dbReference type="GO" id="GO:0043190">
    <property type="term" value="C:ATP-binding cassette (ABC) transporter complex"/>
    <property type="evidence" value="ECO:0007669"/>
    <property type="project" value="InterPro"/>
</dbReference>
<evidence type="ECO:0000256" key="1">
    <source>
        <dbReference type="ARBA" id="ARBA00004196"/>
    </source>
</evidence>
<keyword evidence="8" id="KW-1185">Reference proteome</keyword>
<dbReference type="EMBL" id="JOKH01000005">
    <property type="protein sequence ID" value="KEQ16623.1"/>
    <property type="molecule type" value="Genomic_DNA"/>
</dbReference>
<dbReference type="SUPFAM" id="SSF53850">
    <property type="entry name" value="Periplasmic binding protein-like II"/>
    <property type="match status" value="1"/>
</dbReference>
<comment type="caution">
    <text evidence="7">The sequence shown here is derived from an EMBL/GenBank/DDBJ whole genome shotgun (WGS) entry which is preliminary data.</text>
</comment>
<dbReference type="STRING" id="1137799.GZ78_22620"/>
<sequence>MKLAGIPALTLAASIMAVTNANAAIVPAGTQLAQAQELVRGNGAEPASIDPQKVEGVPGSSVTKDLFEGLVTQDADGNTIPGQAESWTVSEDNKVFTFKIRDTAQWSNGDPVTAGDFVFAFQRAVDPETASRYAWFMEIPTIVNASAIVKGKKPADSLGVKAIDDKTFQVTLEKPVPYFIKMLAHQTTFPVPQKIVEKFGDHWTRPGNMVSNGAYKLADWRVNEKIVLERNSNYWNDKETVINKVTYLPIVSTTSELNRYKADEVDMTNLIPVEHFKSLKKQIPNEVKVTPYLGTYYYTFNTKRKPFDDARVRKALSYAINRDAISKYVKGQGEKPAYTFTPETVSGFVPPTTDYSKMTQGERNAEAKRLLSEAGYGPDKPLKFDLLYNTDEAHKKVAIAIAQMWKPLGVKVTLVNQEWKTFLDSRNDGKFDVARAGWIGDYNEASTMLDLNTSTHGQNDSQFVNQMYDKLMSESRVVTSDEERSHLYTEAEKILADEMPVAPIYQYVTSRLVKPYVGGYPMSNVEDNVYTRDLFIKKH</sequence>
<comment type="subcellular location">
    <subcellularLocation>
        <location evidence="1">Cell envelope</location>
    </subcellularLocation>
</comment>
<accession>A0A081NDV0</accession>
<keyword evidence="3" id="KW-0813">Transport</keyword>
<dbReference type="PANTHER" id="PTHR30290">
    <property type="entry name" value="PERIPLASMIC BINDING COMPONENT OF ABC TRANSPORTER"/>
    <property type="match status" value="1"/>
</dbReference>
<dbReference type="Pfam" id="PF00496">
    <property type="entry name" value="SBP_bac_5"/>
    <property type="match status" value="1"/>
</dbReference>
<name>A0A081NDV0_9GAMM</name>
<dbReference type="GO" id="GO:0030288">
    <property type="term" value="C:outer membrane-bounded periplasmic space"/>
    <property type="evidence" value="ECO:0007669"/>
    <property type="project" value="TreeGrafter"/>
</dbReference>
<evidence type="ECO:0000313" key="7">
    <source>
        <dbReference type="EMBL" id="KEQ16623.1"/>
    </source>
</evidence>
<organism evidence="7 8">
    <name type="scientific">Endozoicomonas numazuensis</name>
    <dbReference type="NCBI Taxonomy" id="1137799"/>
    <lineage>
        <taxon>Bacteria</taxon>
        <taxon>Pseudomonadati</taxon>
        <taxon>Pseudomonadota</taxon>
        <taxon>Gammaproteobacteria</taxon>
        <taxon>Oceanospirillales</taxon>
        <taxon>Endozoicomonadaceae</taxon>
        <taxon>Endozoicomonas</taxon>
    </lineage>
</organism>
<proteinExistence type="inferred from homology"/>
<dbReference type="Gene3D" id="3.90.76.10">
    <property type="entry name" value="Dipeptide-binding Protein, Domain 1"/>
    <property type="match status" value="1"/>
</dbReference>
<dbReference type="InterPro" id="IPR039424">
    <property type="entry name" value="SBP_5"/>
</dbReference>
<protein>
    <submittedName>
        <fullName evidence="7">Peptide ABC transporter substrate-binding protein</fullName>
    </submittedName>
</protein>
<dbReference type="Proteomes" id="UP000028073">
    <property type="component" value="Unassembled WGS sequence"/>
</dbReference>
<evidence type="ECO:0000313" key="8">
    <source>
        <dbReference type="Proteomes" id="UP000028073"/>
    </source>
</evidence>
<dbReference type="CDD" id="cd08504">
    <property type="entry name" value="PBP2_OppA"/>
    <property type="match status" value="1"/>
</dbReference>
<gene>
    <name evidence="7" type="ORF">GZ78_22620</name>
</gene>
<reference evidence="7 8" key="1">
    <citation type="submission" date="2014-06" db="EMBL/GenBank/DDBJ databases">
        <title>Whole Genome Sequences of Three Symbiotic Endozoicomonas Bacteria.</title>
        <authorList>
            <person name="Neave M.J."/>
            <person name="Apprill A."/>
            <person name="Voolstra C.R."/>
        </authorList>
    </citation>
    <scope>NUCLEOTIDE SEQUENCE [LARGE SCALE GENOMIC DNA]</scope>
    <source>
        <strain evidence="7 8">DSM 25634</strain>
    </source>
</reference>
<evidence type="ECO:0000256" key="3">
    <source>
        <dbReference type="ARBA" id="ARBA00022448"/>
    </source>
</evidence>
<keyword evidence="4 5" id="KW-0732">Signal</keyword>
<dbReference type="PIRSF" id="PIRSF002741">
    <property type="entry name" value="MppA"/>
    <property type="match status" value="1"/>
</dbReference>
<dbReference type="GO" id="GO:0015833">
    <property type="term" value="P:peptide transport"/>
    <property type="evidence" value="ECO:0007669"/>
    <property type="project" value="TreeGrafter"/>
</dbReference>